<dbReference type="AlphaFoldDB" id="U2FFA5"/>
<proteinExistence type="predicted"/>
<dbReference type="Proteomes" id="UP000016620">
    <property type="component" value="Unassembled WGS sequence"/>
</dbReference>
<dbReference type="PATRIC" id="fig|1242968.3.peg.1127"/>
<evidence type="ECO:0000313" key="2">
    <source>
        <dbReference type="Proteomes" id="UP000016620"/>
    </source>
</evidence>
<protein>
    <submittedName>
        <fullName evidence="1">Uncharacterized protein</fullName>
    </submittedName>
</protein>
<comment type="caution">
    <text evidence="1">The sequence shown here is derived from an EMBL/GenBank/DDBJ whole genome shotgun (WGS) entry which is preliminary data.</text>
</comment>
<evidence type="ECO:0000313" key="1">
    <source>
        <dbReference type="EMBL" id="ERJ28805.1"/>
    </source>
</evidence>
<gene>
    <name evidence="1" type="ORF">UNSWCS_86</name>
</gene>
<accession>U2FFA5</accession>
<dbReference type="EMBL" id="ANNG01000019">
    <property type="protein sequence ID" value="ERJ28805.1"/>
    <property type="molecule type" value="Genomic_DNA"/>
</dbReference>
<organism evidence="1 2">
    <name type="scientific">Campylobacter concisus UNSWCS</name>
    <dbReference type="NCBI Taxonomy" id="1242968"/>
    <lineage>
        <taxon>Bacteria</taxon>
        <taxon>Pseudomonadati</taxon>
        <taxon>Campylobacterota</taxon>
        <taxon>Epsilonproteobacteria</taxon>
        <taxon>Campylobacterales</taxon>
        <taxon>Campylobacteraceae</taxon>
        <taxon>Campylobacter</taxon>
    </lineage>
</organism>
<name>U2FFA5_9BACT</name>
<reference evidence="1 2" key="1">
    <citation type="journal article" date="2013" name="BMC Genomics">
        <title>Comparative genomics of Campylobacter concisus isolates reveals genetic diversity and provides insights into disease association.</title>
        <authorList>
            <person name="Deshpande N.P."/>
            <person name="Kaakoush N.O."/>
            <person name="Wilkins M.R."/>
            <person name="Mitchell H.M."/>
        </authorList>
    </citation>
    <scope>NUCLEOTIDE SEQUENCE [LARGE SCALE GENOMIC DNA]</scope>
    <source>
        <strain evidence="1 2">UNSWCS</strain>
    </source>
</reference>
<sequence>MLEGACSSGKLTNIPFGAQPQSIKAANTTSNKFFIFILLNKFQM</sequence>